<sequence>MGDSGSTRTGTQVAQAPARPTRKSVRVTALPKTLSCLAPKLLRIKGVIRSPRNLGVIRMKILTVISKSMEKSWSDKDENPCNDLKICGENLNLPVSEQALALAESQELVGHLTNENLTPTKYTTPDPTNTLNAENFIPKLIDNFIAWRNSGFLLCGWIIRILLEETLGLVVSLDTTHAVTYLRKEDYNTIGEHLRTFKRLCDSLATIRKTVLDKDKVFCLLTNLDPQYETFTTTKLKPPHHHTLNCNNAHNNLSQDTMATHSSSHPLDVDSKHNNQGTKIRISQITLLFPLNNVVLHRQNEEIPQALAAFTLDNAVFDIWWTSNTGASNHITSKSGTGNKTTDDKREMQGRSLCSLQLAGIDFSHRFKSGSAEIWHQRLRHP</sequence>
<name>A0ACC0YD91_9ROSI</name>
<keyword evidence="2" id="KW-1185">Reference proteome</keyword>
<protein>
    <submittedName>
        <fullName evidence="1">Uncharacterized protein</fullName>
    </submittedName>
</protein>
<organism evidence="1 2">
    <name type="scientific">Pistacia integerrima</name>
    <dbReference type="NCBI Taxonomy" id="434235"/>
    <lineage>
        <taxon>Eukaryota</taxon>
        <taxon>Viridiplantae</taxon>
        <taxon>Streptophyta</taxon>
        <taxon>Embryophyta</taxon>
        <taxon>Tracheophyta</taxon>
        <taxon>Spermatophyta</taxon>
        <taxon>Magnoliopsida</taxon>
        <taxon>eudicotyledons</taxon>
        <taxon>Gunneridae</taxon>
        <taxon>Pentapetalae</taxon>
        <taxon>rosids</taxon>
        <taxon>malvids</taxon>
        <taxon>Sapindales</taxon>
        <taxon>Anacardiaceae</taxon>
        <taxon>Pistacia</taxon>
    </lineage>
</organism>
<dbReference type="Proteomes" id="UP001163603">
    <property type="component" value="Chromosome 7"/>
</dbReference>
<accession>A0ACC0YD91</accession>
<dbReference type="EMBL" id="CM047742">
    <property type="protein sequence ID" value="KAJ0035084.1"/>
    <property type="molecule type" value="Genomic_DNA"/>
</dbReference>
<evidence type="ECO:0000313" key="1">
    <source>
        <dbReference type="EMBL" id="KAJ0035084.1"/>
    </source>
</evidence>
<reference evidence="2" key="1">
    <citation type="journal article" date="2023" name="G3 (Bethesda)">
        <title>Genome assembly and association tests identify interacting loci associated with vigor, precocity, and sex in interspecific pistachio rootstocks.</title>
        <authorList>
            <person name="Palmer W."/>
            <person name="Jacygrad E."/>
            <person name="Sagayaradj S."/>
            <person name="Cavanaugh K."/>
            <person name="Han R."/>
            <person name="Bertier L."/>
            <person name="Beede B."/>
            <person name="Kafkas S."/>
            <person name="Golino D."/>
            <person name="Preece J."/>
            <person name="Michelmore R."/>
        </authorList>
    </citation>
    <scope>NUCLEOTIDE SEQUENCE [LARGE SCALE GENOMIC DNA]</scope>
</reference>
<evidence type="ECO:0000313" key="2">
    <source>
        <dbReference type="Proteomes" id="UP001163603"/>
    </source>
</evidence>
<gene>
    <name evidence="1" type="ORF">Pint_25126</name>
</gene>
<proteinExistence type="predicted"/>
<comment type="caution">
    <text evidence="1">The sequence shown here is derived from an EMBL/GenBank/DDBJ whole genome shotgun (WGS) entry which is preliminary data.</text>
</comment>